<dbReference type="Gene3D" id="3.30.479.10">
    <property type="entry name" value="6-pyruvoyl tetrahydropterin synthase/QueD"/>
    <property type="match status" value="2"/>
</dbReference>
<proteinExistence type="inferred from homology"/>
<evidence type="ECO:0000256" key="7">
    <source>
        <dbReference type="ARBA" id="ARBA00022833"/>
    </source>
</evidence>
<dbReference type="PATRIC" id="fig|1398.22.peg.1705"/>
<keyword evidence="6" id="KW-0479">Metal-binding</keyword>
<keyword evidence="7" id="KW-0862">Zinc</keyword>
<organism evidence="11 12">
    <name type="scientific">Heyndrickxia coagulans</name>
    <name type="common">Weizmannia coagulans</name>
    <dbReference type="NCBI Taxonomy" id="1398"/>
    <lineage>
        <taxon>Bacteria</taxon>
        <taxon>Bacillati</taxon>
        <taxon>Bacillota</taxon>
        <taxon>Bacilli</taxon>
        <taxon>Bacillales</taxon>
        <taxon>Bacillaceae</taxon>
        <taxon>Heyndrickxia</taxon>
    </lineage>
</organism>
<dbReference type="GO" id="GO:0070497">
    <property type="term" value="F:6-carboxytetrahydropterin synthase activity"/>
    <property type="evidence" value="ECO:0007669"/>
    <property type="project" value="UniProtKB-EC"/>
</dbReference>
<comment type="similarity">
    <text evidence="3">Belongs to the PTPS family. QueD subfamily.</text>
</comment>
<dbReference type="Proteomes" id="UP000070376">
    <property type="component" value="Unassembled WGS sequence"/>
</dbReference>
<dbReference type="EMBL" id="LRPN01000051">
    <property type="protein sequence ID" value="KWZ82620.1"/>
    <property type="molecule type" value="Genomic_DNA"/>
</dbReference>
<evidence type="ECO:0000256" key="9">
    <source>
        <dbReference type="ARBA" id="ARBA00031449"/>
    </source>
</evidence>
<comment type="pathway">
    <text evidence="2">Purine metabolism; 7-cyano-7-deazaguanine biosynthesis.</text>
</comment>
<dbReference type="UniPathway" id="UPA00391"/>
<evidence type="ECO:0000256" key="6">
    <source>
        <dbReference type="ARBA" id="ARBA00022723"/>
    </source>
</evidence>
<evidence type="ECO:0000256" key="5">
    <source>
        <dbReference type="ARBA" id="ARBA00018141"/>
    </source>
</evidence>
<name>A0A133KTL2_HEYCO</name>
<dbReference type="NCBIfam" id="TIGR03367">
    <property type="entry name" value="queuosine_QueD"/>
    <property type="match status" value="1"/>
</dbReference>
<gene>
    <name evidence="11" type="ORF">HMPREF3213_01698</name>
</gene>
<dbReference type="PANTHER" id="PTHR12589:SF7">
    <property type="entry name" value="6-PYRUVOYL TETRAHYDROBIOPTERIN SYNTHASE"/>
    <property type="match status" value="1"/>
</dbReference>
<reference evidence="12" key="1">
    <citation type="submission" date="2016-01" db="EMBL/GenBank/DDBJ databases">
        <authorList>
            <person name="Mitreva M."/>
            <person name="Pepin K.H."/>
            <person name="Mihindukulasuriya K.A."/>
            <person name="Fulton R."/>
            <person name="Fronick C."/>
            <person name="O'Laughlin M."/>
            <person name="Miner T."/>
            <person name="Herter B."/>
            <person name="Rosa B.A."/>
            <person name="Cordes M."/>
            <person name="Tomlinson C."/>
            <person name="Wollam A."/>
            <person name="Palsikar V.B."/>
            <person name="Mardis E.R."/>
            <person name="Wilson R.K."/>
        </authorList>
    </citation>
    <scope>NUCLEOTIDE SEQUENCE [LARGE SCALE GENOMIC DNA]</scope>
    <source>
        <strain evidence="12">GED7749B</strain>
    </source>
</reference>
<comment type="catalytic activity">
    <reaction evidence="10">
        <text>7,8-dihydroneopterin 3'-triphosphate + H2O = 6-carboxy-5,6,7,8-tetrahydropterin + triphosphate + acetaldehyde + 2 H(+)</text>
        <dbReference type="Rhea" id="RHEA:27966"/>
        <dbReference type="ChEBI" id="CHEBI:15343"/>
        <dbReference type="ChEBI" id="CHEBI:15377"/>
        <dbReference type="ChEBI" id="CHEBI:15378"/>
        <dbReference type="ChEBI" id="CHEBI:18036"/>
        <dbReference type="ChEBI" id="CHEBI:58462"/>
        <dbReference type="ChEBI" id="CHEBI:61032"/>
        <dbReference type="EC" id="4.1.2.50"/>
    </reaction>
</comment>
<protein>
    <recommendedName>
        <fullName evidence="5">6-carboxy-5,6,7,8-tetrahydropterin synthase</fullName>
        <ecNumber evidence="4">4.1.2.50</ecNumber>
    </recommendedName>
    <alternativeName>
        <fullName evidence="9">Queuosine biosynthesis protein QueD</fullName>
    </alternativeName>
</protein>
<keyword evidence="8" id="KW-0456">Lyase</keyword>
<evidence type="ECO:0000256" key="3">
    <source>
        <dbReference type="ARBA" id="ARBA00008900"/>
    </source>
</evidence>
<comment type="cofactor">
    <cofactor evidence="1">
        <name>Zn(2+)</name>
        <dbReference type="ChEBI" id="CHEBI:29105"/>
    </cofactor>
</comment>
<dbReference type="AlphaFoldDB" id="A0A133KTL2"/>
<dbReference type="Pfam" id="PF01242">
    <property type="entry name" value="PTPS"/>
    <property type="match status" value="1"/>
</dbReference>
<dbReference type="InterPro" id="IPR007115">
    <property type="entry name" value="6-PTP_synth/QueD"/>
</dbReference>
<evidence type="ECO:0000256" key="2">
    <source>
        <dbReference type="ARBA" id="ARBA00005061"/>
    </source>
</evidence>
<evidence type="ECO:0000313" key="11">
    <source>
        <dbReference type="EMBL" id="KWZ82620.1"/>
    </source>
</evidence>
<dbReference type="EC" id="4.1.2.50" evidence="4"/>
<evidence type="ECO:0000256" key="8">
    <source>
        <dbReference type="ARBA" id="ARBA00023239"/>
    </source>
</evidence>
<dbReference type="PANTHER" id="PTHR12589">
    <property type="entry name" value="PYRUVOYL TETRAHYDROBIOPTERIN SYNTHASE"/>
    <property type="match status" value="1"/>
</dbReference>
<evidence type="ECO:0000313" key="12">
    <source>
        <dbReference type="Proteomes" id="UP000070376"/>
    </source>
</evidence>
<dbReference type="InterPro" id="IPR038418">
    <property type="entry name" value="6-PTP_synth/QueD_sf"/>
</dbReference>
<evidence type="ECO:0000256" key="4">
    <source>
        <dbReference type="ARBA" id="ARBA00012982"/>
    </source>
</evidence>
<accession>A0A133KTL2</accession>
<sequence length="166" mass="19737">MLTLSEYHIPEKVQIFGKDIRKEQLKYHHKRTAVTKEFTFDAAHHLHLYEGKCKSLHGHTYKVKITCSAYLNEIGISIDFGDLKKIFQEAVEEKLDHQYLNNVLPPMNTTAENMVVWMWEEIENRLNQQKDYKDRGARLEELVLYETPKSYATMKREWMEEETDGK</sequence>
<comment type="caution">
    <text evidence="11">The sequence shown here is derived from an EMBL/GenBank/DDBJ whole genome shotgun (WGS) entry which is preliminary data.</text>
</comment>
<dbReference type="SUPFAM" id="SSF55620">
    <property type="entry name" value="Tetrahydrobiopterin biosynthesis enzymes-like"/>
    <property type="match status" value="1"/>
</dbReference>
<evidence type="ECO:0000256" key="10">
    <source>
        <dbReference type="ARBA" id="ARBA00048807"/>
    </source>
</evidence>
<dbReference type="GO" id="GO:0046872">
    <property type="term" value="F:metal ion binding"/>
    <property type="evidence" value="ECO:0007669"/>
    <property type="project" value="UniProtKB-KW"/>
</dbReference>
<evidence type="ECO:0000256" key="1">
    <source>
        <dbReference type="ARBA" id="ARBA00001947"/>
    </source>
</evidence>